<gene>
    <name evidence="2" type="ORF">mPipKuh1_009690</name>
</gene>
<keyword evidence="3" id="KW-1185">Reference proteome</keyword>
<evidence type="ECO:0000313" key="3">
    <source>
        <dbReference type="Proteomes" id="UP000558488"/>
    </source>
</evidence>
<feature type="compositionally biased region" description="Polar residues" evidence="1">
    <location>
        <begin position="21"/>
        <end position="34"/>
    </location>
</feature>
<name>A0A7J7TAR2_PIPKU</name>
<evidence type="ECO:0000313" key="2">
    <source>
        <dbReference type="EMBL" id="KAF6297605.1"/>
    </source>
</evidence>
<evidence type="ECO:0000256" key="1">
    <source>
        <dbReference type="SAM" id="MobiDB-lite"/>
    </source>
</evidence>
<sequence length="152" mass="16794">MFTNGGKDGIRAWGRGPGATQRHTPQEHTALTLTHRTRPDADREARTEDRRTEPRTRGSRRTDVADVAAGRGGQRCAGPANISMLSREHMTVETYIWRHKPRHPETDTTPRNTDTPTVPRTQAPSPSRCPAPSPPPRGLQSSLRAPQRSAPP</sequence>
<feature type="compositionally biased region" description="Basic and acidic residues" evidence="1">
    <location>
        <begin position="37"/>
        <end position="64"/>
    </location>
</feature>
<dbReference type="EMBL" id="JACAGB010000030">
    <property type="protein sequence ID" value="KAF6297605.1"/>
    <property type="molecule type" value="Genomic_DNA"/>
</dbReference>
<feature type="region of interest" description="Disordered" evidence="1">
    <location>
        <begin position="1"/>
        <end position="152"/>
    </location>
</feature>
<feature type="compositionally biased region" description="Pro residues" evidence="1">
    <location>
        <begin position="127"/>
        <end position="137"/>
    </location>
</feature>
<protein>
    <submittedName>
        <fullName evidence="2">Uncharacterized protein</fullName>
    </submittedName>
</protein>
<dbReference type="AlphaFoldDB" id="A0A7J7TAR2"/>
<proteinExistence type="predicted"/>
<feature type="compositionally biased region" description="Low complexity" evidence="1">
    <location>
        <begin position="109"/>
        <end position="126"/>
    </location>
</feature>
<accession>A0A7J7TAR2</accession>
<reference evidence="2 3" key="1">
    <citation type="journal article" date="2020" name="Nature">
        <title>Six reference-quality genomes reveal evolution of bat adaptations.</title>
        <authorList>
            <person name="Jebb D."/>
            <person name="Huang Z."/>
            <person name="Pippel M."/>
            <person name="Hughes G.M."/>
            <person name="Lavrichenko K."/>
            <person name="Devanna P."/>
            <person name="Winkler S."/>
            <person name="Jermiin L.S."/>
            <person name="Skirmuntt E.C."/>
            <person name="Katzourakis A."/>
            <person name="Burkitt-Gray L."/>
            <person name="Ray D.A."/>
            <person name="Sullivan K.A.M."/>
            <person name="Roscito J.G."/>
            <person name="Kirilenko B.M."/>
            <person name="Davalos L.M."/>
            <person name="Corthals A.P."/>
            <person name="Power M.L."/>
            <person name="Jones G."/>
            <person name="Ransome R.D."/>
            <person name="Dechmann D.K.N."/>
            <person name="Locatelli A.G."/>
            <person name="Puechmaille S.J."/>
            <person name="Fedrigo O."/>
            <person name="Jarvis E.D."/>
            <person name="Hiller M."/>
            <person name="Vernes S.C."/>
            <person name="Myers E.W."/>
            <person name="Teeling E.C."/>
        </authorList>
    </citation>
    <scope>NUCLEOTIDE SEQUENCE [LARGE SCALE GENOMIC DNA]</scope>
    <source>
        <strain evidence="2">MPipKuh1</strain>
        <tissue evidence="2">Flight muscle</tissue>
    </source>
</reference>
<organism evidence="2 3">
    <name type="scientific">Pipistrellus kuhlii</name>
    <name type="common">Kuhl's pipistrelle</name>
    <dbReference type="NCBI Taxonomy" id="59472"/>
    <lineage>
        <taxon>Eukaryota</taxon>
        <taxon>Metazoa</taxon>
        <taxon>Chordata</taxon>
        <taxon>Craniata</taxon>
        <taxon>Vertebrata</taxon>
        <taxon>Euteleostomi</taxon>
        <taxon>Mammalia</taxon>
        <taxon>Eutheria</taxon>
        <taxon>Laurasiatheria</taxon>
        <taxon>Chiroptera</taxon>
        <taxon>Yangochiroptera</taxon>
        <taxon>Vespertilionidae</taxon>
        <taxon>Pipistrellus</taxon>
    </lineage>
</organism>
<dbReference type="Proteomes" id="UP000558488">
    <property type="component" value="Unassembled WGS sequence"/>
</dbReference>
<comment type="caution">
    <text evidence="2">The sequence shown here is derived from an EMBL/GenBank/DDBJ whole genome shotgun (WGS) entry which is preliminary data.</text>
</comment>